<dbReference type="SUPFAM" id="SSF110857">
    <property type="entry name" value="Gamma-glutamyl cyclotransferase-like"/>
    <property type="match status" value="1"/>
</dbReference>
<dbReference type="CDD" id="cd06661">
    <property type="entry name" value="GGCT_like"/>
    <property type="match status" value="1"/>
</dbReference>
<name>K9EGP0_9ACTO</name>
<reference evidence="2 3" key="1">
    <citation type="submission" date="2012-09" db="EMBL/GenBank/DDBJ databases">
        <title>The Genome Sequence of Actinobaculum massiliae ACS-171-V-COL2.</title>
        <authorList>
            <consortium name="The Broad Institute Genome Sequencing Platform"/>
            <person name="Earl A."/>
            <person name="Ward D."/>
            <person name="Feldgarden M."/>
            <person name="Gevers D."/>
            <person name="Saerens B."/>
            <person name="Vaneechoutte M."/>
            <person name="Walker B."/>
            <person name="Young S.K."/>
            <person name="Zeng Q."/>
            <person name="Gargeya S."/>
            <person name="Fitzgerald M."/>
            <person name="Haas B."/>
            <person name="Abouelleil A."/>
            <person name="Alvarado L."/>
            <person name="Arachchi H.M."/>
            <person name="Berlin A."/>
            <person name="Chapman S.B."/>
            <person name="Goldberg J."/>
            <person name="Griggs A."/>
            <person name="Gujja S."/>
            <person name="Hansen M."/>
            <person name="Howarth C."/>
            <person name="Imamovic A."/>
            <person name="Larimer J."/>
            <person name="McCowen C."/>
            <person name="Montmayeur A."/>
            <person name="Murphy C."/>
            <person name="Neiman D."/>
            <person name="Pearson M."/>
            <person name="Priest M."/>
            <person name="Roberts A."/>
            <person name="Saif S."/>
            <person name="Shea T."/>
            <person name="Sisk P."/>
            <person name="Sykes S."/>
            <person name="Wortman J."/>
            <person name="Nusbaum C."/>
            <person name="Birren B."/>
        </authorList>
    </citation>
    <scope>NUCLEOTIDE SEQUENCE [LARGE SCALE GENOMIC DNA]</scope>
    <source>
        <strain evidence="3">ACS-171-V-Col2</strain>
    </source>
</reference>
<dbReference type="Proteomes" id="UP000009888">
    <property type="component" value="Unassembled WGS sequence"/>
</dbReference>
<evidence type="ECO:0000259" key="1">
    <source>
        <dbReference type="Pfam" id="PF06094"/>
    </source>
</evidence>
<accession>K9EGP0</accession>
<dbReference type="PATRIC" id="fig|883066.3.peg.1263"/>
<evidence type="ECO:0000313" key="2">
    <source>
        <dbReference type="EMBL" id="EKU95066.1"/>
    </source>
</evidence>
<sequence>AGDAVLVGDWDGDGVDTIMVRRGNTFFVKNNLKTGTAEYEFKYGDAGDAVLVGDWDGDSVDTITIRRGNRYHVSNRLRTGIAEWNFAYGDSEDATYAGDWNGDGKYSLLVRHSHPRPRPVPAVDSGGTPVMVYGTLRTGQAAEYVVRGTYSSNTVARAPHLELWLTYNNPLYRVWPWAIPGNQGMVGEVLTFPHATYNAMINKMDRWEGYVPGRSPSRMNYTREIVETDAGPAYVYVATPWRQAQAKRNGHIVATGDFTRY</sequence>
<dbReference type="Gene3D" id="3.10.490.10">
    <property type="entry name" value="Gamma-glutamyl cyclotransferase-like"/>
    <property type="match status" value="1"/>
</dbReference>
<organism evidence="2 3">
    <name type="scientific">Actinobaculum massiliense ACS-171-V-Col2</name>
    <dbReference type="NCBI Taxonomy" id="883066"/>
    <lineage>
        <taxon>Bacteria</taxon>
        <taxon>Bacillati</taxon>
        <taxon>Actinomycetota</taxon>
        <taxon>Actinomycetes</taxon>
        <taxon>Actinomycetales</taxon>
        <taxon>Actinomycetaceae</taxon>
        <taxon>Actinobaculum</taxon>
    </lineage>
</organism>
<dbReference type="Pfam" id="PF06094">
    <property type="entry name" value="GGACT"/>
    <property type="match status" value="1"/>
</dbReference>
<dbReference type="InterPro" id="IPR028994">
    <property type="entry name" value="Integrin_alpha_N"/>
</dbReference>
<dbReference type="InterPro" id="IPR036568">
    <property type="entry name" value="GGCT-like_sf"/>
</dbReference>
<dbReference type="HOGENOM" id="CLU_1067474_0_0_11"/>
<dbReference type="SUPFAM" id="SSF69318">
    <property type="entry name" value="Integrin alpha N-terminal domain"/>
    <property type="match status" value="1"/>
</dbReference>
<dbReference type="RefSeq" id="WP_007001410.1">
    <property type="nucleotide sequence ID" value="NZ_JH992955.1"/>
</dbReference>
<dbReference type="AlphaFoldDB" id="K9EGP0"/>
<protein>
    <recommendedName>
        <fullName evidence="1">Gamma-glutamylcyclotransferase AIG2-like domain-containing protein</fullName>
    </recommendedName>
</protein>
<comment type="caution">
    <text evidence="2">The sequence shown here is derived from an EMBL/GenBank/DDBJ whole genome shotgun (WGS) entry which is preliminary data.</text>
</comment>
<dbReference type="EMBL" id="AGWL01000006">
    <property type="protein sequence ID" value="EKU95066.1"/>
    <property type="molecule type" value="Genomic_DNA"/>
</dbReference>
<dbReference type="InterPro" id="IPR013024">
    <property type="entry name" value="GGCT-like"/>
</dbReference>
<dbReference type="InterPro" id="IPR009288">
    <property type="entry name" value="AIG2-like_dom"/>
</dbReference>
<dbReference type="eggNOG" id="COG5640">
    <property type="taxonomic scope" value="Bacteria"/>
</dbReference>
<feature type="domain" description="Gamma-glutamylcyclotransferase AIG2-like" evidence="1">
    <location>
        <begin position="130"/>
        <end position="259"/>
    </location>
</feature>
<keyword evidence="3" id="KW-1185">Reference proteome</keyword>
<dbReference type="STRING" id="202789.GCA_001457435_00910"/>
<evidence type="ECO:0000313" key="3">
    <source>
        <dbReference type="Proteomes" id="UP000009888"/>
    </source>
</evidence>
<gene>
    <name evidence="2" type="ORF">HMPREF9233_01204</name>
</gene>
<proteinExistence type="predicted"/>
<feature type="non-terminal residue" evidence="2">
    <location>
        <position position="1"/>
    </location>
</feature>